<dbReference type="GO" id="GO:0003677">
    <property type="term" value="F:DNA binding"/>
    <property type="evidence" value="ECO:0007669"/>
    <property type="project" value="UniProtKB-KW"/>
</dbReference>
<gene>
    <name evidence="2" type="ORF">HMPREF0083_00159</name>
</gene>
<dbReference type="CDD" id="cd00090">
    <property type="entry name" value="HTH_ARSR"/>
    <property type="match status" value="1"/>
</dbReference>
<reference evidence="2 3" key="1">
    <citation type="submission" date="2013-08" db="EMBL/GenBank/DDBJ databases">
        <authorList>
            <person name="Weinstock G."/>
            <person name="Sodergren E."/>
            <person name="Wylie T."/>
            <person name="Fulton L."/>
            <person name="Fulton R."/>
            <person name="Fronick C."/>
            <person name="O'Laughlin M."/>
            <person name="Godfrey J."/>
            <person name="Miner T."/>
            <person name="Herter B."/>
            <person name="Appelbaum E."/>
            <person name="Cordes M."/>
            <person name="Lek S."/>
            <person name="Wollam A."/>
            <person name="Pepin K.H."/>
            <person name="Palsikar V.B."/>
            <person name="Mitreva M."/>
            <person name="Wilson R.K."/>
        </authorList>
    </citation>
    <scope>NUCLEOTIDE SEQUENCE [LARGE SCALE GENOMIC DNA]</scope>
    <source>
        <strain evidence="2 3">ATCC 12856</strain>
    </source>
</reference>
<keyword evidence="1" id="KW-0238">DNA-binding</keyword>
<dbReference type="GO" id="GO:0046686">
    <property type="term" value="P:response to cadmium ion"/>
    <property type="evidence" value="ECO:0007669"/>
    <property type="project" value="TreeGrafter"/>
</dbReference>
<dbReference type="PANTHER" id="PTHR39168:SF1">
    <property type="entry name" value="TRANSCRIPTIONAL REGULATORY PROTEIN"/>
    <property type="match status" value="1"/>
</dbReference>
<dbReference type="PATRIC" id="fig|649747.3.peg.140"/>
<dbReference type="GO" id="GO:0032791">
    <property type="term" value="F:lead ion binding"/>
    <property type="evidence" value="ECO:0007669"/>
    <property type="project" value="TreeGrafter"/>
</dbReference>
<dbReference type="InterPro" id="IPR052543">
    <property type="entry name" value="HTH_Metal-responsive_Reg"/>
</dbReference>
<accession>U1YI13</accession>
<evidence type="ECO:0000256" key="1">
    <source>
        <dbReference type="ARBA" id="ARBA00023125"/>
    </source>
</evidence>
<sequence>MAAITPQTASFHLSKLIEGNLVHVEKHGRHRYYRLANEEVARSLKQFNQVKLLREARTCYDHLSGKLGVDLTESILNACYLEKEEREFVVTPKRIT</sequence>
<protein>
    <recommendedName>
        <fullName evidence="4">HTH arsR-type domain-containing protein</fullName>
    </recommendedName>
</protein>
<dbReference type="AlphaFoldDB" id="U1YI13"/>
<evidence type="ECO:0000313" key="3">
    <source>
        <dbReference type="Proteomes" id="UP000016511"/>
    </source>
</evidence>
<dbReference type="InterPro" id="IPR036388">
    <property type="entry name" value="WH-like_DNA-bd_sf"/>
</dbReference>
<evidence type="ECO:0000313" key="2">
    <source>
        <dbReference type="EMBL" id="ERI11742.1"/>
    </source>
</evidence>
<evidence type="ECO:0008006" key="4">
    <source>
        <dbReference type="Google" id="ProtNLM"/>
    </source>
</evidence>
<dbReference type="InterPro" id="IPR036390">
    <property type="entry name" value="WH_DNA-bd_sf"/>
</dbReference>
<dbReference type="PANTHER" id="PTHR39168">
    <property type="entry name" value="TRANSCRIPTIONAL REGULATOR-RELATED"/>
    <property type="match status" value="1"/>
</dbReference>
<dbReference type="SUPFAM" id="SSF46785">
    <property type="entry name" value="Winged helix' DNA-binding domain"/>
    <property type="match status" value="1"/>
</dbReference>
<dbReference type="EMBL" id="AWSJ01000014">
    <property type="protein sequence ID" value="ERI11742.1"/>
    <property type="molecule type" value="Genomic_DNA"/>
</dbReference>
<keyword evidence="3" id="KW-1185">Reference proteome</keyword>
<proteinExistence type="predicted"/>
<dbReference type="GO" id="GO:0010288">
    <property type="term" value="P:response to lead ion"/>
    <property type="evidence" value="ECO:0007669"/>
    <property type="project" value="TreeGrafter"/>
</dbReference>
<dbReference type="Proteomes" id="UP000016511">
    <property type="component" value="Unassembled WGS sequence"/>
</dbReference>
<name>U1YI13_ANEAE</name>
<organism evidence="2 3">
    <name type="scientific">Aneurinibacillus aneurinilyticus ATCC 12856</name>
    <dbReference type="NCBI Taxonomy" id="649747"/>
    <lineage>
        <taxon>Bacteria</taxon>
        <taxon>Bacillati</taxon>
        <taxon>Bacillota</taxon>
        <taxon>Bacilli</taxon>
        <taxon>Bacillales</taxon>
        <taxon>Paenibacillaceae</taxon>
        <taxon>Aneurinibacillus group</taxon>
        <taxon>Aneurinibacillus</taxon>
    </lineage>
</organism>
<dbReference type="Gene3D" id="1.10.10.10">
    <property type="entry name" value="Winged helix-like DNA-binding domain superfamily/Winged helix DNA-binding domain"/>
    <property type="match status" value="1"/>
</dbReference>
<dbReference type="GO" id="GO:0097063">
    <property type="term" value="F:cadmium ion sensor activity"/>
    <property type="evidence" value="ECO:0007669"/>
    <property type="project" value="TreeGrafter"/>
</dbReference>
<dbReference type="HOGENOM" id="CLU_145857_0_0_9"/>
<dbReference type="eggNOG" id="COG0640">
    <property type="taxonomic scope" value="Bacteria"/>
</dbReference>
<dbReference type="InterPro" id="IPR011991">
    <property type="entry name" value="ArsR-like_HTH"/>
</dbReference>
<dbReference type="STRING" id="649747.HMPREF0083_00159"/>
<dbReference type="GO" id="GO:0003700">
    <property type="term" value="F:DNA-binding transcription factor activity"/>
    <property type="evidence" value="ECO:0007669"/>
    <property type="project" value="TreeGrafter"/>
</dbReference>
<comment type="caution">
    <text evidence="2">The sequence shown here is derived from an EMBL/GenBank/DDBJ whole genome shotgun (WGS) entry which is preliminary data.</text>
</comment>